<name>I7A1Q4_MELRP</name>
<dbReference type="SMART" id="SM00642">
    <property type="entry name" value="Aamy"/>
    <property type="match status" value="1"/>
</dbReference>
<dbReference type="STRING" id="1191523.MROS_1936"/>
<dbReference type="PATRIC" id="fig|1191523.3.peg.2048"/>
<dbReference type="KEGG" id="mro:MROS_1936"/>
<dbReference type="SUPFAM" id="SSF51445">
    <property type="entry name" value="(Trans)glycosidases"/>
    <property type="match status" value="1"/>
</dbReference>
<proteinExistence type="predicted"/>
<dbReference type="Gene3D" id="3.20.20.80">
    <property type="entry name" value="Glycosidases"/>
    <property type="match status" value="2"/>
</dbReference>
<dbReference type="OrthoDB" id="9805159at2"/>
<dbReference type="InterPro" id="IPR006047">
    <property type="entry name" value="GH13_cat_dom"/>
</dbReference>
<dbReference type="HOGENOM" id="CLU_005647_0_0_10"/>
<dbReference type="EMBL" id="CP003557">
    <property type="protein sequence ID" value="AFN75168.1"/>
    <property type="molecule type" value="Genomic_DNA"/>
</dbReference>
<evidence type="ECO:0000313" key="2">
    <source>
        <dbReference type="EMBL" id="AFN75168.1"/>
    </source>
</evidence>
<accession>I7A1Q4</accession>
<evidence type="ECO:0000259" key="1">
    <source>
        <dbReference type="SMART" id="SM00642"/>
    </source>
</evidence>
<dbReference type="RefSeq" id="WP_014856600.1">
    <property type="nucleotide sequence ID" value="NC_018178.1"/>
</dbReference>
<dbReference type="eggNOG" id="COG0366">
    <property type="taxonomic scope" value="Bacteria"/>
</dbReference>
<dbReference type="PANTHER" id="PTHR47786">
    <property type="entry name" value="ALPHA-1,4-GLUCAN:MALTOSE-1-PHOSPHATE MALTOSYLTRANSFERASE"/>
    <property type="match status" value="1"/>
</dbReference>
<dbReference type="InterPro" id="IPR017853">
    <property type="entry name" value="GH"/>
</dbReference>
<feature type="domain" description="Glycosyl hydrolase family 13 catalytic" evidence="1">
    <location>
        <begin position="332"/>
        <end position="753"/>
    </location>
</feature>
<dbReference type="GO" id="GO:0005975">
    <property type="term" value="P:carbohydrate metabolic process"/>
    <property type="evidence" value="ECO:0007669"/>
    <property type="project" value="InterPro"/>
</dbReference>
<evidence type="ECO:0000313" key="3">
    <source>
        <dbReference type="Proteomes" id="UP000009011"/>
    </source>
</evidence>
<organism evidence="2 3">
    <name type="scientific">Melioribacter roseus (strain DSM 23840 / JCM 17771 / VKM B-2668 / P3M-2)</name>
    <dbReference type="NCBI Taxonomy" id="1191523"/>
    <lineage>
        <taxon>Bacteria</taxon>
        <taxon>Pseudomonadati</taxon>
        <taxon>Ignavibacteriota</taxon>
        <taxon>Ignavibacteria</taxon>
        <taxon>Ignavibacteriales</taxon>
        <taxon>Melioribacteraceae</taxon>
        <taxon>Melioribacter</taxon>
    </lineage>
</organism>
<dbReference type="PANTHER" id="PTHR47786:SF2">
    <property type="entry name" value="GLYCOSYL HYDROLASE FAMILY 13 CATALYTIC DOMAIN-CONTAINING PROTEIN"/>
    <property type="match status" value="1"/>
</dbReference>
<keyword evidence="3" id="KW-1185">Reference proteome</keyword>
<gene>
    <name evidence="2" type="ordered locus">MROS_1936</name>
</gene>
<reference evidence="2 3" key="1">
    <citation type="journal article" date="2013" name="PLoS ONE">
        <title>Genomic analysis of Melioribacter roseus, facultatively anaerobic organotrophic bacterium representing a novel deep lineage within Bacteriodetes/Chlorobi group.</title>
        <authorList>
            <person name="Kadnikov V.V."/>
            <person name="Mardanov A.V."/>
            <person name="Podosokorskaya O.A."/>
            <person name="Gavrilov S.N."/>
            <person name="Kublanov I.V."/>
            <person name="Beletsky A.V."/>
            <person name="Bonch-Osmolovskaya E.A."/>
            <person name="Ravin N.V."/>
        </authorList>
    </citation>
    <scope>NUCLEOTIDE SEQUENCE [LARGE SCALE GENOMIC DNA]</scope>
    <source>
        <strain evidence="3">JCM 17771 / P3M-2</strain>
    </source>
</reference>
<dbReference type="AlphaFoldDB" id="I7A1Q4"/>
<sequence length="1213" mass="142670">MAKTKVASSLFPYNLSKNSYPKYEFHVAADIRKKYDIEDEFFSIEGNLVFADFHAVRKLVHKINSKRNPSDYVQAGKVNAAALIDEIYHYLFRIYEENVNPGVIERAADFITKHLSENQYRKLLFEFLELFPTTDIFRGRIGIYDYLNSMTAGKKNTDIVLEELILLHFANQNPANKKIRELFDDNYFKEKDLYYKSIEILEQFFKEEKRFGLENQDLFTFFKTPFQYSPEDIEGQLDFIREKWGVLLNEDFLKKLLRSKDFIKEEYIQGGGPGGAPAVAPNFFGVPDNADILRLGKSGYQYALEAQKDYEEPENFTADTDWMPKVVLIAKNTYVWLDQLSKKYQRPIKRLDQIPDEELETLRRWGFNALWLIGIWERSSASKKIKHLMGNVDAIGSAYSLYDYIIAEDLGGEEAYQNLNKRARHFGIRLASDMVPNHTGIYSRWIVEHPDYFIQASYPPFPSYSFTGPNLSDDPSVQIRIEDGYWDRSDAAVVFEWINNHTGERRYIYHGNDGTNMPWNDTAQLDMIKAEVREAVIQKIFEVARKFSIIRFDAAMTLTKRHFSRLWYPEPGKGGDIPSRSDFSMTKEEFDRLFPKEFWREVVDRINQEMPDTLLLAEAFWLMEGYFVRTLGMHRVYNSAFMHMLMKEENDKFRDLITNTLEFEPEILKRYVNFMSNPDEETAIKQFGSDDKYFGVCILMSTLPGLPMFAHGQIEGLTEKYGMEYQRAYYHESPNQWLIDRHEREIFPLLGKRYLFSNVENFWLYDFIDDYGHVNENVISFTNRENDEKTLVFYNNKYEATSGKIFRSTPKLVQRGGKKELHVKTLSDALDIKSSKNYYYVFREHVTNLEYLKSGYDLSIDGFYIELKGFQSAVFLDFREIYDEFGDWKKLERKLQGKGVPSISRAMIEMQLEPIHKTFLDIFEDDSLEEFYDNYIHGSEDINSGESILKGRFNKLIDTVCAQFEIESDNHLIWKNFELEVEALKFLNGALQRHFIVDENIPNKELHKAIITNEYRNYKDDTILYLIWLVVSNMSSLFEDDGDLNKKNYINKILLDSPIRQILKRIGKGEFELLRELLLLKILQDINNGAIEMFCDGGKNEQVENGKYEFNCILNLLNDESVRTYIGVNEYEGVVYFSKENFEEFLDWLFTLSVIEKIIMYILTENDNERAEENSEKEIVKIINNAFKKYTVIKKLSEESGYRLDIFKDFLRK</sequence>
<dbReference type="Pfam" id="PF00128">
    <property type="entry name" value="Alpha-amylase"/>
    <property type="match status" value="1"/>
</dbReference>
<dbReference type="Proteomes" id="UP000009011">
    <property type="component" value="Chromosome"/>
</dbReference>
<protein>
    <submittedName>
        <fullName evidence="2">Alpha amylase catalytic domain-containing protein</fullName>
    </submittedName>
</protein>